<feature type="compositionally biased region" description="Basic and acidic residues" evidence="1">
    <location>
        <begin position="363"/>
        <end position="376"/>
    </location>
</feature>
<organism evidence="3 4">
    <name type="scientific">Drosophila busckii</name>
    <name type="common">Fruit fly</name>
    <dbReference type="NCBI Taxonomy" id="30019"/>
    <lineage>
        <taxon>Eukaryota</taxon>
        <taxon>Metazoa</taxon>
        <taxon>Ecdysozoa</taxon>
        <taxon>Arthropoda</taxon>
        <taxon>Hexapoda</taxon>
        <taxon>Insecta</taxon>
        <taxon>Pterygota</taxon>
        <taxon>Neoptera</taxon>
        <taxon>Endopterygota</taxon>
        <taxon>Diptera</taxon>
        <taxon>Brachycera</taxon>
        <taxon>Muscomorpha</taxon>
        <taxon>Ephydroidea</taxon>
        <taxon>Drosophilidae</taxon>
        <taxon>Drosophila</taxon>
    </lineage>
</organism>
<accession>A0A0M4ER36</accession>
<evidence type="ECO:0000313" key="3">
    <source>
        <dbReference type="EMBL" id="ALC46910.1"/>
    </source>
</evidence>
<evidence type="ECO:0000256" key="2">
    <source>
        <dbReference type="SAM" id="SignalP"/>
    </source>
</evidence>
<dbReference type="OMA" id="PAQCAGC"/>
<dbReference type="STRING" id="30019.A0A0M4ER36"/>
<evidence type="ECO:0000313" key="4">
    <source>
        <dbReference type="Proteomes" id="UP000494163"/>
    </source>
</evidence>
<feature type="compositionally biased region" description="Basic residues" evidence="1">
    <location>
        <begin position="407"/>
        <end position="417"/>
    </location>
</feature>
<evidence type="ECO:0000256" key="1">
    <source>
        <dbReference type="SAM" id="MobiDB-lite"/>
    </source>
</evidence>
<dbReference type="EMBL" id="CP012526">
    <property type="protein sequence ID" value="ALC46910.1"/>
    <property type="molecule type" value="Genomic_DNA"/>
</dbReference>
<dbReference type="Proteomes" id="UP000494163">
    <property type="component" value="Chromosome 3R"/>
</dbReference>
<proteinExistence type="predicted"/>
<keyword evidence="4" id="KW-1185">Reference proteome</keyword>
<feature type="chain" id="PRO_5005793750" evidence="2">
    <location>
        <begin position="21"/>
        <end position="417"/>
    </location>
</feature>
<dbReference type="OrthoDB" id="7694007at2759"/>
<name>A0A0M4ER36_DROBS</name>
<dbReference type="AlphaFoldDB" id="A0A0M4ER36"/>
<feature type="region of interest" description="Disordered" evidence="1">
    <location>
        <begin position="345"/>
        <end position="417"/>
    </location>
</feature>
<feature type="signal peptide" evidence="2">
    <location>
        <begin position="1"/>
        <end position="20"/>
    </location>
</feature>
<keyword evidence="2" id="KW-0732">Signal</keyword>
<gene>
    <name evidence="3" type="ORF">Dbus_chr3Rg1660</name>
</gene>
<reference evidence="3 4" key="1">
    <citation type="submission" date="2015-08" db="EMBL/GenBank/DDBJ databases">
        <title>Ancestral chromatin configuration constrains chromatin evolution on differentiating sex chromosomes in Drosophila.</title>
        <authorList>
            <person name="Zhou Q."/>
            <person name="Bachtrog D."/>
        </authorList>
    </citation>
    <scope>NUCLEOTIDE SEQUENCE [LARGE SCALE GENOMIC DNA]</scope>
    <source>
        <tissue evidence="3">Whole larvae</tissue>
    </source>
</reference>
<protein>
    <submittedName>
        <fullName evidence="3">CG3987</fullName>
    </submittedName>
</protein>
<sequence length="417" mass="47738">MKLPAIVALLLLALLPLARGEANDTTKDKIVLHTQLQNYEQPTLRDFEECHKNRDQCFEVCQGTADSEKCELECPLCPELRDQPLLVQGINDTSFVPPAQTALNTTNIIKLTNEIHNVIKNDLRARNEINVTVQQNVSQVGGRFGLGYSELGSCCYVVRHNSDCEHKENCKEHSRQRVCGERCQARVMIAKRVVQCDAKQTDDCHETVEYVPARKHRSKAHRQQQQQLCAWPNVNCNGDAQAQNNVRVKRSCSRCLKLSFEYILQHGLPANCSPACFQGLAPLMPISMPMPMYYMPMAYGMPQYGYNAPYQLWPQHVDKTENTAENDDSDWQLETEKCLNDAGVLEDCPTKADKPKPTQKPEPPAHLENGESADKEPIDDEDKDYVEVQRRKRRRRQNERKFMRSLYSHRHDKQSSE</sequence>